<reference evidence="2" key="2">
    <citation type="submission" date="2021-02" db="EMBL/GenBank/DDBJ databases">
        <authorList>
            <person name="Kimball J.A."/>
            <person name="Haas M.W."/>
            <person name="Macchietto M."/>
            <person name="Kono T."/>
            <person name="Duquette J."/>
            <person name="Shao M."/>
        </authorList>
    </citation>
    <scope>NUCLEOTIDE SEQUENCE</scope>
    <source>
        <tissue evidence="2">Fresh leaf tissue</tissue>
    </source>
</reference>
<organism evidence="2 3">
    <name type="scientific">Zizania palustris</name>
    <name type="common">Northern wild rice</name>
    <dbReference type="NCBI Taxonomy" id="103762"/>
    <lineage>
        <taxon>Eukaryota</taxon>
        <taxon>Viridiplantae</taxon>
        <taxon>Streptophyta</taxon>
        <taxon>Embryophyta</taxon>
        <taxon>Tracheophyta</taxon>
        <taxon>Spermatophyta</taxon>
        <taxon>Magnoliopsida</taxon>
        <taxon>Liliopsida</taxon>
        <taxon>Poales</taxon>
        <taxon>Poaceae</taxon>
        <taxon>BOP clade</taxon>
        <taxon>Oryzoideae</taxon>
        <taxon>Oryzeae</taxon>
        <taxon>Zizaniinae</taxon>
        <taxon>Zizania</taxon>
    </lineage>
</organism>
<evidence type="ECO:0000313" key="2">
    <source>
        <dbReference type="EMBL" id="KAG8100210.1"/>
    </source>
</evidence>
<accession>A0A8J6C300</accession>
<protein>
    <submittedName>
        <fullName evidence="2">Uncharacterized protein</fullName>
    </submittedName>
</protein>
<feature type="region of interest" description="Disordered" evidence="1">
    <location>
        <begin position="1"/>
        <end position="84"/>
    </location>
</feature>
<proteinExistence type="predicted"/>
<dbReference type="AlphaFoldDB" id="A0A8J6C300"/>
<evidence type="ECO:0000256" key="1">
    <source>
        <dbReference type="SAM" id="MobiDB-lite"/>
    </source>
</evidence>
<reference evidence="2" key="1">
    <citation type="journal article" date="2021" name="bioRxiv">
        <title>Whole Genome Assembly and Annotation of Northern Wild Rice, Zizania palustris L., Supports a Whole Genome Duplication in the Zizania Genus.</title>
        <authorList>
            <person name="Haas M."/>
            <person name="Kono T."/>
            <person name="Macchietto M."/>
            <person name="Millas R."/>
            <person name="McGilp L."/>
            <person name="Shao M."/>
            <person name="Duquette J."/>
            <person name="Hirsch C.N."/>
            <person name="Kimball J."/>
        </authorList>
    </citation>
    <scope>NUCLEOTIDE SEQUENCE</scope>
    <source>
        <tissue evidence="2">Fresh leaf tissue</tissue>
    </source>
</reference>
<gene>
    <name evidence="2" type="ORF">GUJ93_ZPchr0013g36873</name>
</gene>
<sequence length="256" mass="27988">MIELGFELTARTSENPTVEPFQVPSVRRNLPNQSGLVANQKELKPRDNPPPTSSQPPKDTGSEYKDKGKKHIYDLPEDDEFSDDSGKVDIPDFIDDQSGEDCGDLFEDVHKPFTPKGAEYAAGCSNVFGGVCELVNNQLEQSEVELMDSPHMESSMAIVPYRANEFVEMLVASDYQDPLPVVNCAEMMVQQVGVQGNDHEARNAPAMSDPELIRVPPDEIPHVICPTVVVDSSGVQCVKGGDKELDGENKIIISAS</sequence>
<evidence type="ECO:0000313" key="3">
    <source>
        <dbReference type="Proteomes" id="UP000729402"/>
    </source>
</evidence>
<feature type="compositionally biased region" description="Basic and acidic residues" evidence="1">
    <location>
        <begin position="60"/>
        <end position="74"/>
    </location>
</feature>
<keyword evidence="3" id="KW-1185">Reference proteome</keyword>
<comment type="caution">
    <text evidence="2">The sequence shown here is derived from an EMBL/GenBank/DDBJ whole genome shotgun (WGS) entry which is preliminary data.</text>
</comment>
<dbReference type="EMBL" id="JAAALK010000079">
    <property type="protein sequence ID" value="KAG8100210.1"/>
    <property type="molecule type" value="Genomic_DNA"/>
</dbReference>
<name>A0A8J6C300_ZIZPA</name>
<dbReference type="Proteomes" id="UP000729402">
    <property type="component" value="Unassembled WGS sequence"/>
</dbReference>